<protein>
    <submittedName>
        <fullName evidence="4">Regulator of protease activity HflC, stomatin/prohibitin superfamily</fullName>
    </submittedName>
</protein>
<dbReference type="SUPFAM" id="SSF117892">
    <property type="entry name" value="Band 7/SPFH domain"/>
    <property type="match status" value="1"/>
</dbReference>
<dbReference type="EMBL" id="FOIJ01000008">
    <property type="protein sequence ID" value="SEU13138.1"/>
    <property type="molecule type" value="Genomic_DNA"/>
</dbReference>
<dbReference type="InterPro" id="IPR050710">
    <property type="entry name" value="Band7/mec-2_domain"/>
</dbReference>
<keyword evidence="2" id="KW-0472">Membrane</keyword>
<evidence type="ECO:0000313" key="4">
    <source>
        <dbReference type="EMBL" id="SEU13138.1"/>
    </source>
</evidence>
<evidence type="ECO:0000256" key="1">
    <source>
        <dbReference type="ARBA" id="ARBA00004167"/>
    </source>
</evidence>
<feature type="transmembrane region" description="Helical" evidence="2">
    <location>
        <begin position="7"/>
        <end position="28"/>
    </location>
</feature>
<dbReference type="InterPro" id="IPR001107">
    <property type="entry name" value="Band_7"/>
</dbReference>
<keyword evidence="2" id="KW-0812">Transmembrane</keyword>
<dbReference type="AlphaFoldDB" id="A0A1I0JRF8"/>
<dbReference type="Pfam" id="PF01145">
    <property type="entry name" value="Band_7"/>
    <property type="match status" value="1"/>
</dbReference>
<keyword evidence="2" id="KW-1133">Transmembrane helix</keyword>
<accession>A0A1I0JRF8</accession>
<name>A0A1I0JRF8_9BACT</name>
<dbReference type="PANTHER" id="PTHR43327">
    <property type="entry name" value="STOMATIN-LIKE PROTEIN 2, MITOCHONDRIAL"/>
    <property type="match status" value="1"/>
</dbReference>
<dbReference type="GO" id="GO:0006508">
    <property type="term" value="P:proteolysis"/>
    <property type="evidence" value="ECO:0007669"/>
    <property type="project" value="UniProtKB-KW"/>
</dbReference>
<sequence>MGIFQALGLELAGLSAGLFAGALAWFAVRCVLTGFFSVDQSERAVKVRFGRAVRLAGEPTTRTGPVSEGLARADEDRYVYPQVEVIPPGGPYFKWPWERVVKVSVATQTLNMAYDPESSEANEGGTVLEAVTKDQLNTGLSGQIRYRVSEQNLYAYLFAVKNPIAHVMGYFISILRERIASFEAPPPVAEEGTVQAVEATAVSGVSINDLRKNMRDLNEHMLRESRGSLSRYGIVLDASLITGIDPPPEVDSALAAINTAHNHVSSDISLAQAAADQKIVQSHRAVELETLKAQAEVEPLVAMSAQLSLLKQSGPGALEAYLRNIRLGLFSKASQVVMGVKP</sequence>
<dbReference type="Proteomes" id="UP000199181">
    <property type="component" value="Unassembled WGS sequence"/>
</dbReference>
<evidence type="ECO:0000256" key="2">
    <source>
        <dbReference type="SAM" id="Phobius"/>
    </source>
</evidence>
<evidence type="ECO:0000259" key="3">
    <source>
        <dbReference type="SMART" id="SM00244"/>
    </source>
</evidence>
<keyword evidence="5" id="KW-1185">Reference proteome</keyword>
<keyword evidence="4" id="KW-0645">Protease</keyword>
<gene>
    <name evidence="4" type="ORF">SAMN05443639_10825</name>
</gene>
<feature type="domain" description="Band 7" evidence="3">
    <location>
        <begin position="33"/>
        <end position="258"/>
    </location>
</feature>
<dbReference type="RefSeq" id="WP_093521565.1">
    <property type="nucleotide sequence ID" value="NZ_FOIJ01000008.1"/>
</dbReference>
<keyword evidence="4" id="KW-0378">Hydrolase</keyword>
<evidence type="ECO:0000313" key="5">
    <source>
        <dbReference type="Proteomes" id="UP000199181"/>
    </source>
</evidence>
<proteinExistence type="predicted"/>
<reference evidence="5" key="1">
    <citation type="submission" date="2016-10" db="EMBL/GenBank/DDBJ databases">
        <authorList>
            <person name="Varghese N."/>
            <person name="Submissions S."/>
        </authorList>
    </citation>
    <scope>NUCLEOTIDE SEQUENCE [LARGE SCALE GENOMIC DNA]</scope>
    <source>
        <strain evidence="5">DSM 16858</strain>
    </source>
</reference>
<organism evidence="4 5">
    <name type="scientific">Stigmatella erecta</name>
    <dbReference type="NCBI Taxonomy" id="83460"/>
    <lineage>
        <taxon>Bacteria</taxon>
        <taxon>Pseudomonadati</taxon>
        <taxon>Myxococcota</taxon>
        <taxon>Myxococcia</taxon>
        <taxon>Myxococcales</taxon>
        <taxon>Cystobacterineae</taxon>
        <taxon>Archangiaceae</taxon>
        <taxon>Stigmatella</taxon>
    </lineage>
</organism>
<dbReference type="PANTHER" id="PTHR43327:SF47">
    <property type="entry name" value="BAND 7 PROTEIN"/>
    <property type="match status" value="1"/>
</dbReference>
<dbReference type="GO" id="GO:0008233">
    <property type="term" value="F:peptidase activity"/>
    <property type="evidence" value="ECO:0007669"/>
    <property type="project" value="UniProtKB-KW"/>
</dbReference>
<comment type="subcellular location">
    <subcellularLocation>
        <location evidence="1">Membrane</location>
        <topology evidence="1">Single-pass membrane protein</topology>
    </subcellularLocation>
</comment>
<dbReference type="GO" id="GO:0016020">
    <property type="term" value="C:membrane"/>
    <property type="evidence" value="ECO:0007669"/>
    <property type="project" value="UniProtKB-SubCell"/>
</dbReference>
<dbReference type="SMART" id="SM00244">
    <property type="entry name" value="PHB"/>
    <property type="match status" value="1"/>
</dbReference>
<dbReference type="Gene3D" id="3.30.479.30">
    <property type="entry name" value="Band 7 domain"/>
    <property type="match status" value="1"/>
</dbReference>
<dbReference type="InterPro" id="IPR036013">
    <property type="entry name" value="Band_7/SPFH_dom_sf"/>
</dbReference>